<dbReference type="Proteomes" id="UP000306918">
    <property type="component" value="Unassembled WGS sequence"/>
</dbReference>
<dbReference type="Pfam" id="PF14539">
    <property type="entry name" value="DUF4442"/>
    <property type="match status" value="1"/>
</dbReference>
<dbReference type="RefSeq" id="WP_136579777.1">
    <property type="nucleotide sequence ID" value="NZ_STFF01000008.1"/>
</dbReference>
<organism evidence="1 2">
    <name type="scientific">Niastella caeni</name>
    <dbReference type="NCBI Taxonomy" id="2569763"/>
    <lineage>
        <taxon>Bacteria</taxon>
        <taxon>Pseudomonadati</taxon>
        <taxon>Bacteroidota</taxon>
        <taxon>Chitinophagia</taxon>
        <taxon>Chitinophagales</taxon>
        <taxon>Chitinophagaceae</taxon>
        <taxon>Niastella</taxon>
    </lineage>
</organism>
<dbReference type="InterPro" id="IPR027961">
    <property type="entry name" value="DUF4442"/>
</dbReference>
<dbReference type="Gene3D" id="3.10.129.10">
    <property type="entry name" value="Hotdog Thioesterase"/>
    <property type="match status" value="1"/>
</dbReference>
<accession>A0A4S8HI11</accession>
<gene>
    <name evidence="1" type="ORF">FAM09_24370</name>
</gene>
<dbReference type="OrthoDB" id="9153186at2"/>
<reference evidence="1 2" key="1">
    <citation type="submission" date="2019-04" db="EMBL/GenBank/DDBJ databases">
        <title>Niastella caeni sp. nov., isolated from activated sludge.</title>
        <authorList>
            <person name="Sheng M."/>
        </authorList>
    </citation>
    <scope>NUCLEOTIDE SEQUENCE [LARGE SCALE GENOMIC DNA]</scope>
    <source>
        <strain evidence="1 2">HX-2-15</strain>
    </source>
</reference>
<evidence type="ECO:0000313" key="1">
    <source>
        <dbReference type="EMBL" id="THU34161.1"/>
    </source>
</evidence>
<dbReference type="SUPFAM" id="SSF54637">
    <property type="entry name" value="Thioesterase/thiol ester dehydrase-isomerase"/>
    <property type="match status" value="1"/>
</dbReference>
<dbReference type="AlphaFoldDB" id="A0A4S8HI11"/>
<protein>
    <submittedName>
        <fullName evidence="1">DUF4442 domain-containing protein</fullName>
    </submittedName>
</protein>
<name>A0A4S8HI11_9BACT</name>
<keyword evidence="2" id="KW-1185">Reference proteome</keyword>
<comment type="caution">
    <text evidence="1">The sequence shown here is derived from an EMBL/GenBank/DDBJ whole genome shotgun (WGS) entry which is preliminary data.</text>
</comment>
<dbReference type="EMBL" id="STFF01000008">
    <property type="protein sequence ID" value="THU34161.1"/>
    <property type="molecule type" value="Genomic_DNA"/>
</dbReference>
<sequence>MPNKFIQRLNNPVLFRVFLLWKLPAAFFSGVRVREIDEQHCVVTVPYKWFSQNPFRSTYFACLAMAAEMSTGSLAMAHVYDRKPAVSMLVVKFEANYFKKATGRTRFECKDGALLLNAIEKAIATGEPQVCVTTSTGTSKQGDKVAECFITWSFKAKEAASRK</sequence>
<proteinExistence type="predicted"/>
<evidence type="ECO:0000313" key="2">
    <source>
        <dbReference type="Proteomes" id="UP000306918"/>
    </source>
</evidence>
<dbReference type="InterPro" id="IPR029069">
    <property type="entry name" value="HotDog_dom_sf"/>
</dbReference>